<organism evidence="2 3">
    <name type="scientific">Ascoidea rubescens DSM 1968</name>
    <dbReference type="NCBI Taxonomy" id="1344418"/>
    <lineage>
        <taxon>Eukaryota</taxon>
        <taxon>Fungi</taxon>
        <taxon>Dikarya</taxon>
        <taxon>Ascomycota</taxon>
        <taxon>Saccharomycotina</taxon>
        <taxon>Saccharomycetes</taxon>
        <taxon>Ascoideaceae</taxon>
        <taxon>Ascoidea</taxon>
    </lineage>
</organism>
<dbReference type="InterPro" id="IPR019166">
    <property type="entry name" value="MIC26/MIC27"/>
</dbReference>
<keyword evidence="3" id="KW-1185">Reference proteome</keyword>
<reference evidence="3" key="1">
    <citation type="submission" date="2016-05" db="EMBL/GenBank/DDBJ databases">
        <title>Comparative genomics of biotechnologically important yeasts.</title>
        <authorList>
            <consortium name="DOE Joint Genome Institute"/>
            <person name="Riley R."/>
            <person name="Haridas S."/>
            <person name="Wolfe K.H."/>
            <person name="Lopes M.R."/>
            <person name="Hittinger C.T."/>
            <person name="Goker M."/>
            <person name="Salamov A."/>
            <person name="Wisecaver J."/>
            <person name="Long T.M."/>
            <person name="Aerts A.L."/>
            <person name="Barry K."/>
            <person name="Choi C."/>
            <person name="Clum A."/>
            <person name="Coughlan A.Y."/>
            <person name="Deshpande S."/>
            <person name="Douglass A.P."/>
            <person name="Hanson S.J."/>
            <person name="Klenk H.-P."/>
            <person name="Labutti K."/>
            <person name="Lapidus A."/>
            <person name="Lindquist E."/>
            <person name="Lipzen A."/>
            <person name="Meier-Kolthoff J.P."/>
            <person name="Ohm R.A."/>
            <person name="Otillar R.P."/>
            <person name="Pangilinan J."/>
            <person name="Peng Y."/>
            <person name="Rokas A."/>
            <person name="Rosa C.A."/>
            <person name="Scheuner C."/>
            <person name="Sibirny A.A."/>
            <person name="Slot J.C."/>
            <person name="Stielow J.B."/>
            <person name="Sun H."/>
            <person name="Kurtzman C.P."/>
            <person name="Blackwell M."/>
            <person name="Grigoriev I.V."/>
            <person name="Jeffries T.W."/>
        </authorList>
    </citation>
    <scope>NUCLEOTIDE SEQUENCE [LARGE SCALE GENOMIC DNA]</scope>
    <source>
        <strain evidence="3">DSM 1968</strain>
    </source>
</reference>
<sequence>MSSIRFVGKRLIPIGIGSLLSYSVVSNNKRGIVYCDSKREFYKDDEDIKRNINFKDINKSGIKYGNRKEESKEVDENSKIIDGMSIRSYQILEKISLSSRKYLINFFDYYYAEYLTGKSSMKNEIKNLQEGIKGIVVEPVLPNFIYILTGALGGSIAVNRRSLPIRFLTPFFVGLVLFKKMMPESFENSSRFVIGLEKKYQPEVYEKREEIIQKIGEEKREAERYIENKNVELQREIHKARKYISDVFDF</sequence>
<dbReference type="GO" id="GO:0061617">
    <property type="term" value="C:MICOS complex"/>
    <property type="evidence" value="ECO:0007669"/>
    <property type="project" value="UniProtKB-UniRule"/>
</dbReference>
<dbReference type="PANTHER" id="PTHR28268">
    <property type="entry name" value="MICOS SUBUNIT MIC26"/>
    <property type="match status" value="1"/>
</dbReference>
<keyword evidence="1" id="KW-0472">Membrane</keyword>
<keyword evidence="1" id="KW-0496">Mitochondrion</keyword>
<comment type="subunit">
    <text evidence="1">Component of the mitochondrial contact site and cristae organizing system (MICOS) complex.</text>
</comment>
<evidence type="ECO:0000256" key="1">
    <source>
        <dbReference type="RuleBase" id="RU363021"/>
    </source>
</evidence>
<accession>A0A1D2VCQ6</accession>
<proteinExistence type="predicted"/>
<comment type="function">
    <text evidence="1">Component of the MICOS complex, a large protein complex of the mitochondrial inner membrane that plays crucial roles in the maintenance of crista junctions, inner membrane architecture, and formation of contact sites to the outer membrane.</text>
</comment>
<dbReference type="GO" id="GO:0044284">
    <property type="term" value="C:mitochondrial crista junction"/>
    <property type="evidence" value="ECO:0007669"/>
    <property type="project" value="TreeGrafter"/>
</dbReference>
<gene>
    <name evidence="2" type="ORF">ASCRUDRAFT_77096</name>
</gene>
<dbReference type="RefSeq" id="XP_020045649.1">
    <property type="nucleotide sequence ID" value="XM_020193723.1"/>
</dbReference>
<dbReference type="GeneID" id="30967359"/>
<dbReference type="InterPro" id="IPR033181">
    <property type="entry name" value="Mic26_fungi"/>
</dbReference>
<name>A0A1D2VCQ6_9ASCO</name>
<dbReference type="InParanoid" id="A0A1D2VCQ6"/>
<dbReference type="OrthoDB" id="2399148at2759"/>
<evidence type="ECO:0000313" key="2">
    <source>
        <dbReference type="EMBL" id="ODV59342.1"/>
    </source>
</evidence>
<keyword evidence="1" id="KW-0999">Mitochondrion inner membrane</keyword>
<dbReference type="Pfam" id="PF09769">
    <property type="entry name" value="ApoO"/>
    <property type="match status" value="1"/>
</dbReference>
<dbReference type="AlphaFoldDB" id="A0A1D2VCQ6"/>
<evidence type="ECO:0000313" key="3">
    <source>
        <dbReference type="Proteomes" id="UP000095038"/>
    </source>
</evidence>
<dbReference type="GO" id="GO:0042407">
    <property type="term" value="P:cristae formation"/>
    <property type="evidence" value="ECO:0007669"/>
    <property type="project" value="InterPro"/>
</dbReference>
<dbReference type="STRING" id="1344418.A0A1D2VCQ6"/>
<dbReference type="EMBL" id="KV454486">
    <property type="protein sequence ID" value="ODV59342.1"/>
    <property type="molecule type" value="Genomic_DNA"/>
</dbReference>
<comment type="subcellular location">
    <subcellularLocation>
        <location evidence="1">Mitochondrion inner membrane</location>
    </subcellularLocation>
</comment>
<dbReference type="PANTHER" id="PTHR28268:SF1">
    <property type="entry name" value="MICOS SUBUNIT MIC26"/>
    <property type="match status" value="1"/>
</dbReference>
<protein>
    <recommendedName>
        <fullName evidence="1">MICOS complex subunit</fullName>
    </recommendedName>
</protein>
<dbReference type="Proteomes" id="UP000095038">
    <property type="component" value="Unassembled WGS sequence"/>
</dbReference>